<feature type="binding site" evidence="11">
    <location>
        <position position="309"/>
    </location>
    <ligand>
        <name>NAD(+)</name>
        <dbReference type="ChEBI" id="CHEBI:57540"/>
    </ligand>
</feature>
<organism evidence="13 15">
    <name type="scientific">Jiella endophytica</name>
    <dbReference type="NCBI Taxonomy" id="2558362"/>
    <lineage>
        <taxon>Bacteria</taxon>
        <taxon>Pseudomonadati</taxon>
        <taxon>Pseudomonadota</taxon>
        <taxon>Alphaproteobacteria</taxon>
        <taxon>Hyphomicrobiales</taxon>
        <taxon>Aurantimonadaceae</taxon>
        <taxon>Jiella</taxon>
    </lineage>
</organism>
<keyword evidence="6 8" id="KW-0520">NAD</keyword>
<comment type="similarity">
    <text evidence="2 8">Belongs to the UDP-glucose/GDP-mannose dehydrogenase family.</text>
</comment>
<evidence type="ECO:0000313" key="13">
    <source>
        <dbReference type="EMBL" id="TFF20780.1"/>
    </source>
</evidence>
<evidence type="ECO:0000256" key="9">
    <source>
        <dbReference type="PIRSR" id="PIRSR500134-1"/>
    </source>
</evidence>
<dbReference type="Pfam" id="PF03721">
    <property type="entry name" value="UDPG_MGDP_dh_N"/>
    <property type="match status" value="1"/>
</dbReference>
<dbReference type="SUPFAM" id="SSF48179">
    <property type="entry name" value="6-phosphogluconate dehydrogenase C-terminal domain-like"/>
    <property type="match status" value="1"/>
</dbReference>
<dbReference type="EC" id="1.1.1.22" evidence="3 8"/>
<dbReference type="SUPFAM" id="SSF52413">
    <property type="entry name" value="UDP-glucose/GDP-mannose dehydrogenase C-terminal domain"/>
    <property type="match status" value="1"/>
</dbReference>
<feature type="domain" description="UDP-glucose/GDP-mannose dehydrogenase C-terminal" evidence="12">
    <location>
        <begin position="360"/>
        <end position="459"/>
    </location>
</feature>
<dbReference type="GO" id="GO:0000271">
    <property type="term" value="P:polysaccharide biosynthetic process"/>
    <property type="evidence" value="ECO:0007669"/>
    <property type="project" value="InterPro"/>
</dbReference>
<evidence type="ECO:0000313" key="15">
    <source>
        <dbReference type="Proteomes" id="UP000298179"/>
    </source>
</evidence>
<feature type="binding site" evidence="10">
    <location>
        <position position="250"/>
    </location>
    <ligand>
        <name>substrate</name>
    </ligand>
</feature>
<dbReference type="PANTHER" id="PTHR43750">
    <property type="entry name" value="UDP-GLUCOSE 6-DEHYDROGENASE TUAD"/>
    <property type="match status" value="1"/>
</dbReference>
<keyword evidence="15" id="KW-1185">Reference proteome</keyword>
<dbReference type="SMART" id="SM00984">
    <property type="entry name" value="UDPG_MGDP_dh_C"/>
    <property type="match status" value="1"/>
</dbReference>
<dbReference type="Gene3D" id="1.20.5.100">
    <property type="entry name" value="Cytochrome c1, transmembrane anchor, C-terminal"/>
    <property type="match status" value="1"/>
</dbReference>
<evidence type="ECO:0000256" key="5">
    <source>
        <dbReference type="ARBA" id="ARBA00023002"/>
    </source>
</evidence>
<dbReference type="Pfam" id="PF00984">
    <property type="entry name" value="UDPG_MGDP_dh"/>
    <property type="match status" value="1"/>
</dbReference>
<dbReference type="AlphaFoldDB" id="A0A4Y8RH38"/>
<dbReference type="Proteomes" id="UP000298179">
    <property type="component" value="Unassembled WGS sequence"/>
</dbReference>
<dbReference type="Pfam" id="PF03720">
    <property type="entry name" value="UDPG_MGDP_dh_C"/>
    <property type="match status" value="1"/>
</dbReference>
<feature type="binding site" evidence="11">
    <location>
        <position position="374"/>
    </location>
    <ligand>
        <name>NAD(+)</name>
        <dbReference type="ChEBI" id="CHEBI:57540"/>
    </ligand>
</feature>
<feature type="binding site" evidence="11">
    <location>
        <position position="129"/>
    </location>
    <ligand>
        <name>NAD(+)</name>
        <dbReference type="ChEBI" id="CHEBI:57540"/>
    </ligand>
</feature>
<accession>A0A4Y8RH38</accession>
<dbReference type="UniPathway" id="UPA00038">
    <property type="reaction ID" value="UER00491"/>
</dbReference>
<evidence type="ECO:0000256" key="10">
    <source>
        <dbReference type="PIRSR" id="PIRSR500134-2"/>
    </source>
</evidence>
<dbReference type="InterPro" id="IPR036220">
    <property type="entry name" value="UDP-Glc/GDP-Man_DH_C_sf"/>
</dbReference>
<dbReference type="GO" id="GO:0003979">
    <property type="term" value="F:UDP-glucose 6-dehydrogenase activity"/>
    <property type="evidence" value="ECO:0007669"/>
    <property type="project" value="UniProtKB-EC"/>
</dbReference>
<feature type="binding site" evidence="10">
    <location>
        <position position="303"/>
    </location>
    <ligand>
        <name>substrate</name>
    </ligand>
</feature>
<comment type="caution">
    <text evidence="13">The sequence shown here is derived from an EMBL/GenBank/DDBJ whole genome shotgun (WGS) entry which is preliminary data.</text>
</comment>
<reference evidence="13 15" key="1">
    <citation type="submission" date="2019-03" db="EMBL/GenBank/DDBJ databases">
        <title>Jiella endophytica sp. nov., a novel endophytic bacterium isolated from root of Ficus microcarpa Linn. f.</title>
        <authorList>
            <person name="Tuo L."/>
        </authorList>
    </citation>
    <scope>NUCLEOTIDE SEQUENCE [LARGE SCALE GENOMIC DNA]</scope>
    <source>
        <strain evidence="13 15">CBS5Q-3</strain>
    </source>
</reference>
<feature type="active site" description="Nucleophile" evidence="9">
    <location>
        <position position="306"/>
    </location>
</feature>
<feature type="binding site" evidence="11">
    <location>
        <position position="79"/>
    </location>
    <ligand>
        <name>NAD(+)</name>
        <dbReference type="ChEBI" id="CHEBI:57540"/>
    </ligand>
</feature>
<dbReference type="InterPro" id="IPR008927">
    <property type="entry name" value="6-PGluconate_DH-like_C_sf"/>
</dbReference>
<proteinExistence type="inferred from homology"/>
<evidence type="ECO:0000256" key="3">
    <source>
        <dbReference type="ARBA" id="ARBA00012954"/>
    </source>
</evidence>
<dbReference type="OrthoDB" id="9803238at2"/>
<dbReference type="SUPFAM" id="SSF51735">
    <property type="entry name" value="NAD(P)-binding Rossmann-fold domains"/>
    <property type="match status" value="1"/>
</dbReference>
<feature type="binding site" evidence="10">
    <location>
        <position position="367"/>
    </location>
    <ligand>
        <name>substrate</name>
    </ligand>
</feature>
<feature type="binding site" evidence="10">
    <location>
        <begin position="195"/>
        <end position="198"/>
    </location>
    <ligand>
        <name>substrate</name>
    </ligand>
</feature>
<feature type="binding site" evidence="11">
    <location>
        <position position="74"/>
    </location>
    <ligand>
        <name>NAD(+)</name>
        <dbReference type="ChEBI" id="CHEBI:57540"/>
    </ligand>
</feature>
<evidence type="ECO:0000256" key="7">
    <source>
        <dbReference type="ARBA" id="ARBA00047473"/>
    </source>
</evidence>
<feature type="binding site" evidence="11">
    <location>
        <position position="165"/>
    </location>
    <ligand>
        <name>NAD(+)</name>
        <dbReference type="ChEBI" id="CHEBI:57540"/>
    </ligand>
</feature>
<dbReference type="PIRSF" id="PIRSF500134">
    <property type="entry name" value="UDPglc_DH_bac"/>
    <property type="match status" value="1"/>
</dbReference>
<dbReference type="InterPro" id="IPR014027">
    <property type="entry name" value="UDP-Glc/GDP-Man_DH_C"/>
</dbReference>
<dbReference type="Gene3D" id="3.40.50.720">
    <property type="entry name" value="NAD(P)-binding Rossmann-like Domain"/>
    <property type="match status" value="2"/>
</dbReference>
<dbReference type="NCBIfam" id="TIGR03026">
    <property type="entry name" value="NDP-sugDHase"/>
    <property type="match status" value="1"/>
</dbReference>
<dbReference type="GO" id="GO:0006065">
    <property type="term" value="P:UDP-glucuronate biosynthetic process"/>
    <property type="evidence" value="ECO:0007669"/>
    <property type="project" value="UniProtKB-UniPathway"/>
</dbReference>
<evidence type="ECO:0000256" key="2">
    <source>
        <dbReference type="ARBA" id="ARBA00006601"/>
    </source>
</evidence>
<dbReference type="InterPro" id="IPR001732">
    <property type="entry name" value="UDP-Glc/GDP-Man_DH_N"/>
</dbReference>
<keyword evidence="5 8" id="KW-0560">Oxidoreductase</keyword>
<gene>
    <name evidence="14" type="ORF">E3C22_00940</name>
    <name evidence="13" type="ORF">E3C22_17980</name>
</gene>
<evidence type="ECO:0000256" key="6">
    <source>
        <dbReference type="ARBA" id="ARBA00023027"/>
    </source>
</evidence>
<evidence type="ECO:0000313" key="14">
    <source>
        <dbReference type="EMBL" id="TFF27081.1"/>
    </source>
</evidence>
<name>A0A4Y8RH38_9HYPH</name>
<evidence type="ECO:0000256" key="4">
    <source>
        <dbReference type="ARBA" id="ARBA00015132"/>
    </source>
</evidence>
<dbReference type="GO" id="GO:0051287">
    <property type="term" value="F:NAD binding"/>
    <property type="evidence" value="ECO:0007669"/>
    <property type="project" value="InterPro"/>
</dbReference>
<sequence length="481" mass="51904">MAVRDSPAAETARWLSGRRLCLTGPSKGLSPRHDYQCGNGIVQAETICVVGVGYVGLIQAVGLASFGLKVKCVDLDACKIEMLKKGVPPIFEEGLDEALKETIARGLITFTTDIAAAADADLFFVAVGTPTSERTGNARLDYLDAAVSDIAAVAPQDAVIVVKSTVPIGTCAGLQARLDRDHPAKRLQIVSNPEFLREGTALKDFFNPERIVIGGAGESARERVRRSYAAFEERGVPMILTDTSTSETIKYAANAFLATKVTFINEISDLVETVGGDIDQVARGIGLDSRIGPQFLKAGPGYGGSCFPKDTLALATIGRRHGVQQQIVETVIRINDSRRFHILKRIESAVGDKLAGKRIAVLGLAFKANTDDVRDSPAVDLVHALLEEGADVRSFDPVARLAVDHRSYRQCDSIAAACEGASAVLVATEWAEFKSFDFAAVEALVARRYIFDMRRIVDVTADWVPRWDIERIGSPLMRASL</sequence>
<feature type="binding site" evidence="10">
    <location>
        <begin position="295"/>
        <end position="299"/>
    </location>
    <ligand>
        <name>substrate</name>
    </ligand>
</feature>
<evidence type="ECO:0000259" key="12">
    <source>
        <dbReference type="SMART" id="SM00984"/>
    </source>
</evidence>
<evidence type="ECO:0000256" key="8">
    <source>
        <dbReference type="PIRNR" id="PIRNR000124"/>
    </source>
</evidence>
<dbReference type="InterPro" id="IPR017476">
    <property type="entry name" value="UDP-Glc/GDP-Man"/>
</dbReference>
<comment type="catalytic activity">
    <reaction evidence="7 8">
        <text>UDP-alpha-D-glucose + 2 NAD(+) + H2O = UDP-alpha-D-glucuronate + 2 NADH + 3 H(+)</text>
        <dbReference type="Rhea" id="RHEA:23596"/>
        <dbReference type="ChEBI" id="CHEBI:15377"/>
        <dbReference type="ChEBI" id="CHEBI:15378"/>
        <dbReference type="ChEBI" id="CHEBI:57540"/>
        <dbReference type="ChEBI" id="CHEBI:57945"/>
        <dbReference type="ChEBI" id="CHEBI:58052"/>
        <dbReference type="ChEBI" id="CHEBI:58885"/>
        <dbReference type="EC" id="1.1.1.22"/>
    </reaction>
</comment>
<evidence type="ECO:0000256" key="1">
    <source>
        <dbReference type="ARBA" id="ARBA00004701"/>
    </source>
</evidence>
<dbReference type="EMBL" id="SOZD01000001">
    <property type="protein sequence ID" value="TFF27081.1"/>
    <property type="molecule type" value="Genomic_DNA"/>
</dbReference>
<feature type="binding site" evidence="11">
    <location>
        <position position="198"/>
    </location>
    <ligand>
        <name>NAD(+)</name>
        <dbReference type="ChEBI" id="CHEBI:57540"/>
    </ligand>
</feature>
<evidence type="ECO:0000256" key="11">
    <source>
        <dbReference type="PIRSR" id="PIRSR500134-3"/>
    </source>
</evidence>
<comment type="pathway">
    <text evidence="1">Nucleotide-sugar biosynthesis; UDP-alpha-D-glucuronate biosynthesis; UDP-alpha-D-glucuronate from UDP-alpha-D-glucose: step 1/1.</text>
</comment>
<dbReference type="InterPro" id="IPR014026">
    <property type="entry name" value="UDP-Glc/GDP-Man_DH_dimer"/>
</dbReference>
<dbReference type="PANTHER" id="PTHR43750:SF3">
    <property type="entry name" value="UDP-GLUCOSE 6-DEHYDROGENASE TUAD"/>
    <property type="match status" value="1"/>
</dbReference>
<dbReference type="EMBL" id="SOZD01000005">
    <property type="protein sequence ID" value="TFF20780.1"/>
    <property type="molecule type" value="Genomic_DNA"/>
</dbReference>
<dbReference type="InterPro" id="IPR036291">
    <property type="entry name" value="NAD(P)-bd_dom_sf"/>
</dbReference>
<dbReference type="PIRSF" id="PIRSF000124">
    <property type="entry name" value="UDPglc_GDPman_dh"/>
    <property type="match status" value="1"/>
</dbReference>
<protein>
    <recommendedName>
        <fullName evidence="4 8">UDP-glucose 6-dehydrogenase</fullName>
        <ecNumber evidence="3 8">1.1.1.22</ecNumber>
    </recommendedName>
</protein>
<dbReference type="InterPro" id="IPR028357">
    <property type="entry name" value="UDPglc_DH_bac"/>
</dbReference>